<sequence length="271" mass="32018">MSIHSYWAQVFVLPKHVLHTVESICRAFLWQGTYFSSKPGYVAWGKVCSEKKEGGLGIRNVQIWNIATLGNYVWAIAKKQDSLWVRWVNAIYIKGGNWWEYQPRADSVWNRSSIPKTRVICWLMLQGRIQTRTRLCKIGVCDTTSCLFCDSHEETHVHLFFYCLYSRKCLLEVKQWLGIPVNIVRYMALMRWIHWKSRGCKFQKHVMYAAINATVYTIRRARNEVLWNLKLPTVTHTVRFVQQSVIDRMQQLGIPRISSRVQDWWQSKMVV</sequence>
<protein>
    <recommendedName>
        <fullName evidence="1">Reverse transcriptase zinc-binding domain-containing protein</fullName>
    </recommendedName>
</protein>
<organism evidence="2 3">
    <name type="scientific">Spinacia oleracea</name>
    <name type="common">Spinach</name>
    <dbReference type="NCBI Taxonomy" id="3562"/>
    <lineage>
        <taxon>Eukaryota</taxon>
        <taxon>Viridiplantae</taxon>
        <taxon>Streptophyta</taxon>
        <taxon>Embryophyta</taxon>
        <taxon>Tracheophyta</taxon>
        <taxon>Spermatophyta</taxon>
        <taxon>Magnoliopsida</taxon>
        <taxon>eudicotyledons</taxon>
        <taxon>Gunneridae</taxon>
        <taxon>Pentapetalae</taxon>
        <taxon>Caryophyllales</taxon>
        <taxon>Chenopodiaceae</taxon>
        <taxon>Chenopodioideae</taxon>
        <taxon>Anserineae</taxon>
        <taxon>Spinacia</taxon>
    </lineage>
</organism>
<evidence type="ECO:0000313" key="3">
    <source>
        <dbReference type="RefSeq" id="XP_056689654.1"/>
    </source>
</evidence>
<gene>
    <name evidence="3" type="primary">LOC130464208</name>
</gene>
<dbReference type="PANTHER" id="PTHR33116">
    <property type="entry name" value="REVERSE TRANSCRIPTASE ZINC-BINDING DOMAIN-CONTAINING PROTEIN-RELATED-RELATED"/>
    <property type="match status" value="1"/>
</dbReference>
<dbReference type="InterPro" id="IPR026960">
    <property type="entry name" value="RVT-Znf"/>
</dbReference>
<evidence type="ECO:0000313" key="2">
    <source>
        <dbReference type="Proteomes" id="UP000813463"/>
    </source>
</evidence>
<dbReference type="GeneID" id="130464208"/>
<name>A0ABM3R224_SPIOL</name>
<dbReference type="Proteomes" id="UP000813463">
    <property type="component" value="Chromosome 1"/>
</dbReference>
<reference evidence="3" key="2">
    <citation type="submission" date="2025-08" db="UniProtKB">
        <authorList>
            <consortium name="RefSeq"/>
        </authorList>
    </citation>
    <scope>IDENTIFICATION</scope>
    <source>
        <tissue evidence="3">Leaf</tissue>
    </source>
</reference>
<dbReference type="PANTHER" id="PTHR33116:SF84">
    <property type="entry name" value="RNA-DIRECTED DNA POLYMERASE"/>
    <property type="match status" value="1"/>
</dbReference>
<dbReference type="Pfam" id="PF13966">
    <property type="entry name" value="zf-RVT"/>
    <property type="match status" value="1"/>
</dbReference>
<keyword evidence="2" id="KW-1185">Reference proteome</keyword>
<dbReference type="RefSeq" id="XP_056689654.1">
    <property type="nucleotide sequence ID" value="XM_056833676.1"/>
</dbReference>
<feature type="domain" description="Reverse transcriptase zinc-binding" evidence="1">
    <location>
        <begin position="102"/>
        <end position="168"/>
    </location>
</feature>
<proteinExistence type="predicted"/>
<evidence type="ECO:0000259" key="1">
    <source>
        <dbReference type="Pfam" id="PF13966"/>
    </source>
</evidence>
<reference evidence="2" key="1">
    <citation type="journal article" date="2021" name="Nat. Commun.">
        <title>Genomic analyses provide insights into spinach domestication and the genetic basis of agronomic traits.</title>
        <authorList>
            <person name="Cai X."/>
            <person name="Sun X."/>
            <person name="Xu C."/>
            <person name="Sun H."/>
            <person name="Wang X."/>
            <person name="Ge C."/>
            <person name="Zhang Z."/>
            <person name="Wang Q."/>
            <person name="Fei Z."/>
            <person name="Jiao C."/>
            <person name="Wang Q."/>
        </authorList>
    </citation>
    <scope>NUCLEOTIDE SEQUENCE [LARGE SCALE GENOMIC DNA]</scope>
    <source>
        <strain evidence="2">cv. Varoflay</strain>
    </source>
</reference>
<accession>A0ABM3R224</accession>